<name>A0A0H2RKM2_9AGAM</name>
<feature type="compositionally biased region" description="Basic and acidic residues" evidence="1">
    <location>
        <begin position="56"/>
        <end position="73"/>
    </location>
</feature>
<dbReference type="AlphaFoldDB" id="A0A0H2RKM2"/>
<gene>
    <name evidence="2" type="ORF">SCHPADRAFT_896324</name>
</gene>
<evidence type="ECO:0000313" key="3">
    <source>
        <dbReference type="Proteomes" id="UP000053477"/>
    </source>
</evidence>
<evidence type="ECO:0000313" key="2">
    <source>
        <dbReference type="EMBL" id="KLO05361.1"/>
    </source>
</evidence>
<dbReference type="EMBL" id="KQ086320">
    <property type="protein sequence ID" value="KLO05361.1"/>
    <property type="molecule type" value="Genomic_DNA"/>
</dbReference>
<organism evidence="2 3">
    <name type="scientific">Schizopora paradoxa</name>
    <dbReference type="NCBI Taxonomy" id="27342"/>
    <lineage>
        <taxon>Eukaryota</taxon>
        <taxon>Fungi</taxon>
        <taxon>Dikarya</taxon>
        <taxon>Basidiomycota</taxon>
        <taxon>Agaricomycotina</taxon>
        <taxon>Agaricomycetes</taxon>
        <taxon>Hymenochaetales</taxon>
        <taxon>Schizoporaceae</taxon>
        <taxon>Schizopora</taxon>
    </lineage>
</organism>
<reference evidence="2 3" key="1">
    <citation type="submission" date="2015-04" db="EMBL/GenBank/DDBJ databases">
        <title>Complete genome sequence of Schizopora paradoxa KUC8140, a cosmopolitan wood degrader in East Asia.</title>
        <authorList>
            <consortium name="DOE Joint Genome Institute"/>
            <person name="Min B."/>
            <person name="Park H."/>
            <person name="Jang Y."/>
            <person name="Kim J.-J."/>
            <person name="Kim K.H."/>
            <person name="Pangilinan J."/>
            <person name="Lipzen A."/>
            <person name="Riley R."/>
            <person name="Grigoriev I.V."/>
            <person name="Spatafora J.W."/>
            <person name="Choi I.-G."/>
        </authorList>
    </citation>
    <scope>NUCLEOTIDE SEQUENCE [LARGE SCALE GENOMIC DNA]</scope>
    <source>
        <strain evidence="2 3">KUC8140</strain>
    </source>
</reference>
<feature type="region of interest" description="Disordered" evidence="1">
    <location>
        <begin position="1"/>
        <end position="73"/>
    </location>
</feature>
<proteinExistence type="predicted"/>
<evidence type="ECO:0000256" key="1">
    <source>
        <dbReference type="SAM" id="MobiDB-lite"/>
    </source>
</evidence>
<dbReference type="InParanoid" id="A0A0H2RKM2"/>
<feature type="region of interest" description="Disordered" evidence="1">
    <location>
        <begin position="194"/>
        <end position="217"/>
    </location>
</feature>
<dbReference type="Proteomes" id="UP000053477">
    <property type="component" value="Unassembled WGS sequence"/>
</dbReference>
<accession>A0A0H2RKM2</accession>
<keyword evidence="3" id="KW-1185">Reference proteome</keyword>
<sequence length="333" mass="35958">MAARRRCGKWTMTAAKGAGDDSRAAGRWTTRAGQRRGWEMDDGGEDNKCGAGKWTTKSEEMHDDGGDGSWRQEPETRDALQLARARPSAVPIGSDTVCPAKTVPQPGIAQLFSLCSVFHLPTSPSSSPSPIADVVVCHGRRRPPSISVTAAVVVTKFVGAVALSSRHTVPSPSSSCAVAKSVASRSRRVPWPSSSSISLPRCRRRQVPPPTSSCDMASSSTIYQSRRCRRRHQAALVAKSHSRRPRPSPYLAVVLVHLPTSPSSSLPSPIAVAVEHLHPTSSLTISQHRRCRCRPSPIPAVVVVYVLWPLLPINRLPYIQPYPSPVSVVANQL</sequence>
<protein>
    <submittedName>
        <fullName evidence="2">Uncharacterized protein</fullName>
    </submittedName>
</protein>